<organism evidence="1 2">
    <name type="scientific">Desulfatibacillum aliphaticivorans</name>
    <dbReference type="NCBI Taxonomy" id="218208"/>
    <lineage>
        <taxon>Bacteria</taxon>
        <taxon>Pseudomonadati</taxon>
        <taxon>Thermodesulfobacteriota</taxon>
        <taxon>Desulfobacteria</taxon>
        <taxon>Desulfobacterales</taxon>
        <taxon>Desulfatibacillaceae</taxon>
        <taxon>Desulfatibacillum</taxon>
    </lineage>
</organism>
<gene>
    <name evidence="1" type="ordered locus">Dalk_4594</name>
</gene>
<sequence length="85" mass="9574">MHHNINYAAMSKDAQIAALKSALDDLLNEVEQHLLPEAARSQFHGLHYCKDCGNHIWMNNEAHADDCQFSESVRIIERAKEAADA</sequence>
<protein>
    <submittedName>
        <fullName evidence="1">Uncharacterized protein</fullName>
    </submittedName>
</protein>
<dbReference type="Proteomes" id="UP000000739">
    <property type="component" value="Chromosome"/>
</dbReference>
<dbReference type="AlphaFoldDB" id="B8FNJ1"/>
<evidence type="ECO:0000313" key="1">
    <source>
        <dbReference type="EMBL" id="ACL06272.1"/>
    </source>
</evidence>
<name>B8FNJ1_DESAL</name>
<proteinExistence type="predicted"/>
<dbReference type="KEGG" id="dal:Dalk_4594"/>
<dbReference type="HOGENOM" id="CLU_2507189_0_0_7"/>
<accession>B8FNJ1</accession>
<evidence type="ECO:0000313" key="2">
    <source>
        <dbReference type="Proteomes" id="UP000000739"/>
    </source>
</evidence>
<dbReference type="EMBL" id="CP001322">
    <property type="protein sequence ID" value="ACL06272.1"/>
    <property type="molecule type" value="Genomic_DNA"/>
</dbReference>
<dbReference type="RefSeq" id="WP_015949311.1">
    <property type="nucleotide sequence ID" value="NC_011768.1"/>
</dbReference>
<reference evidence="1 2" key="1">
    <citation type="journal article" date="2012" name="Environ. Microbiol.">
        <title>The genome sequence of Desulfatibacillum alkenivorans AK-01: a blueprint for anaerobic alkane oxidation.</title>
        <authorList>
            <person name="Callaghan A.V."/>
            <person name="Morris B.E."/>
            <person name="Pereira I.A."/>
            <person name="McInerney M.J."/>
            <person name="Austin R.N."/>
            <person name="Groves J.T."/>
            <person name="Kukor J.J."/>
            <person name="Suflita J.M."/>
            <person name="Young L.Y."/>
            <person name="Zylstra G.J."/>
            <person name="Wawrik B."/>
        </authorList>
    </citation>
    <scope>NUCLEOTIDE SEQUENCE [LARGE SCALE GENOMIC DNA]</scope>
    <source>
        <strain evidence="1 2">AK-01</strain>
    </source>
</reference>
<keyword evidence="2" id="KW-1185">Reference proteome</keyword>